<accession>A0A0K0G0T6</accession>
<protein>
    <submittedName>
        <fullName evidence="4">PWWP domain-containing protein</fullName>
    </submittedName>
</protein>
<feature type="region of interest" description="Disordered" evidence="1">
    <location>
        <begin position="93"/>
        <end position="127"/>
    </location>
</feature>
<feature type="domain" description="PWWP" evidence="2">
    <location>
        <begin position="9"/>
        <end position="66"/>
    </location>
</feature>
<dbReference type="STRING" id="75913.A0A0K0G0T6"/>
<dbReference type="Gene3D" id="2.30.30.140">
    <property type="match status" value="1"/>
</dbReference>
<evidence type="ECO:0000313" key="3">
    <source>
        <dbReference type="Proteomes" id="UP000035680"/>
    </source>
</evidence>
<dbReference type="PANTHER" id="PTHR12550">
    <property type="entry name" value="HEPATOMA-DERIVED GROWTH FACTOR-RELATED"/>
    <property type="match status" value="1"/>
</dbReference>
<dbReference type="Proteomes" id="UP000035680">
    <property type="component" value="Unassembled WGS sequence"/>
</dbReference>
<name>A0A0K0G0T6_STRVS</name>
<dbReference type="SMART" id="SM00293">
    <property type="entry name" value="PWWP"/>
    <property type="match status" value="1"/>
</dbReference>
<evidence type="ECO:0000313" key="4">
    <source>
        <dbReference type="WBParaSite" id="SVE_1832200.1"/>
    </source>
</evidence>
<feature type="compositionally biased region" description="Low complexity" evidence="1">
    <location>
        <begin position="99"/>
        <end position="111"/>
    </location>
</feature>
<dbReference type="InterPro" id="IPR000313">
    <property type="entry name" value="PWWP_dom"/>
</dbReference>
<sequence length="933" mass="105719">MATGRKFAVNDLVWAKMKGFPHWPGKVIQVPKFNGKGVDSKYMVIFFGTNEHAYLKDTELCLYLENREKYEIPNKKKSFELALKEVREAAGLDPGEPFTAASSTETSRETSLSINQEPKEKTKRKVDDNEFDHNEFNEHGDMYEDISPINQNSIIPNIFGGSHSKKDEGSFDFNDLILPKLRGRTKSCSTRKSNEGSFSAYMERARQTFERCSGFKSKSLSSGGSRKKRQKGESFSFADNISLFDYSDLDAINPTILENLDLDLNLIGPTSRSRLPSEISGTSKRNDLQNLFKSPRDRIPSISQNSFGALSIGSEFFSRRNRLISGASDINFDAEFNPHEFLKLLDHPNGVYSDSERISIVQQSDLIEGKNCTECGYSCYICNDRYKCARESCQAYNERVPADKLSLRKDDEKIKDEIEDQISGNIQFRGIRKRPHSNKSMYDTTGRQSSASNSHQQRSETSPNIVSVIKREDGKRPIKVPKLDVVPLVKQKKKYKTKSKRPVGRPRKNPTPIPSNSIAKGSSLYNISNGNLVLDPSKKSKIWHSDPRLSKEVELQTKEKYKVLHKKAKFTPPAGFGGIRLCFICQAQVRPQQSTKNKHRWRCIGKNCRKWYGWVNPGDEIPLDFGNRGHWKGLNFSILRICKNENNTKTLKYVSFVDFNGKTGEVVRLPNGCIGRIVRRCFNVSDLSEAGVTEKNFDGSIIRPRHMMNGYDVVSKFNKNGLEIHRSAFTATLPDSRSSMCRTGLGISDGLGNFYGYKPNPIYTGRPSNVERTVLTNIKNDSDCFVVEDDKSPDCDYNLIDPFSQSKIRKVSDYLNEGNQRIKKTIRTIIDPTNSKTLNIPSDLPVPVEEANFEMNPGCDPEIVTKIISQRLDILSKQDWDEENRGEVVDKLLDMTLCIFPPLLKIMANFTEGLMLPDETERELANIAVNRIP</sequence>
<keyword evidence="3" id="KW-1185">Reference proteome</keyword>
<proteinExistence type="predicted"/>
<dbReference type="AlphaFoldDB" id="A0A0K0G0T6"/>
<organism evidence="3 4">
    <name type="scientific">Strongyloides venezuelensis</name>
    <name type="common">Threadworm</name>
    <dbReference type="NCBI Taxonomy" id="75913"/>
    <lineage>
        <taxon>Eukaryota</taxon>
        <taxon>Metazoa</taxon>
        <taxon>Ecdysozoa</taxon>
        <taxon>Nematoda</taxon>
        <taxon>Chromadorea</taxon>
        <taxon>Rhabditida</taxon>
        <taxon>Tylenchina</taxon>
        <taxon>Panagrolaimomorpha</taxon>
        <taxon>Strongyloidoidea</taxon>
        <taxon>Strongyloididae</taxon>
        <taxon>Strongyloides</taxon>
    </lineage>
</organism>
<evidence type="ECO:0000256" key="1">
    <source>
        <dbReference type="SAM" id="MobiDB-lite"/>
    </source>
</evidence>
<dbReference type="PROSITE" id="PS50812">
    <property type="entry name" value="PWWP"/>
    <property type="match status" value="1"/>
</dbReference>
<dbReference type="PANTHER" id="PTHR12550:SF70">
    <property type="entry name" value="JIL-1 ANCHORING AND STABILIZING PROTEIN, ISOFORM A"/>
    <property type="match status" value="1"/>
</dbReference>
<feature type="region of interest" description="Disordered" evidence="1">
    <location>
        <begin position="425"/>
        <end position="473"/>
    </location>
</feature>
<feature type="compositionally biased region" description="Polar residues" evidence="1">
    <location>
        <begin position="438"/>
        <end position="465"/>
    </location>
</feature>
<reference evidence="3" key="1">
    <citation type="submission" date="2014-07" db="EMBL/GenBank/DDBJ databases">
        <authorList>
            <person name="Martin A.A"/>
            <person name="De Silva N."/>
        </authorList>
    </citation>
    <scope>NUCLEOTIDE SEQUENCE</scope>
</reference>
<reference evidence="4" key="2">
    <citation type="submission" date="2015-08" db="UniProtKB">
        <authorList>
            <consortium name="WormBaseParasite"/>
        </authorList>
    </citation>
    <scope>IDENTIFICATION</scope>
</reference>
<dbReference type="Pfam" id="PF00855">
    <property type="entry name" value="PWWP"/>
    <property type="match status" value="1"/>
</dbReference>
<evidence type="ECO:0000259" key="2">
    <source>
        <dbReference type="PROSITE" id="PS50812"/>
    </source>
</evidence>
<dbReference type="SUPFAM" id="SSF63748">
    <property type="entry name" value="Tudor/PWWP/MBT"/>
    <property type="match status" value="1"/>
</dbReference>
<dbReference type="WBParaSite" id="SVE_1832200.1">
    <property type="protein sequence ID" value="SVE_1832200.1"/>
    <property type="gene ID" value="SVE_1832200"/>
</dbReference>
<feature type="compositionally biased region" description="Basic residues" evidence="1">
    <location>
        <begin position="490"/>
        <end position="508"/>
    </location>
</feature>
<feature type="region of interest" description="Disordered" evidence="1">
    <location>
        <begin position="490"/>
        <end position="518"/>
    </location>
</feature>
<feature type="compositionally biased region" description="Basic and acidic residues" evidence="1">
    <location>
        <begin position="117"/>
        <end position="127"/>
    </location>
</feature>